<feature type="non-terminal residue" evidence="2">
    <location>
        <position position="179"/>
    </location>
</feature>
<accession>A0A6J4PT02</accession>
<evidence type="ECO:0000256" key="1">
    <source>
        <dbReference type="SAM" id="MobiDB-lite"/>
    </source>
</evidence>
<gene>
    <name evidence="2" type="ORF">AVDCRST_MAG03-2795</name>
</gene>
<sequence>GVGLRLVAEPDRSGAARRGSPAPAAAGDAARHRRPRPPRRTRDPLPSPDRGSGPDHPADRPLRGQARPGGPGDRLDQGPLPRAVQRRGLGLRSQDEHVRAAPPLQGRDQHEPAAVPEAPQAAGGAAPDPGLLARRRDGGLERRLRQPVAVQPRVRPSVRGAPDARRRGPESFPPAAGGL</sequence>
<dbReference type="EMBL" id="CADCUT010000167">
    <property type="protein sequence ID" value="CAA9424632.1"/>
    <property type="molecule type" value="Genomic_DNA"/>
</dbReference>
<evidence type="ECO:0000313" key="2">
    <source>
        <dbReference type="EMBL" id="CAA9424632.1"/>
    </source>
</evidence>
<feature type="compositionally biased region" description="Basic and acidic residues" evidence="1">
    <location>
        <begin position="134"/>
        <end position="144"/>
    </location>
</feature>
<proteinExistence type="predicted"/>
<feature type="compositionally biased region" description="Basic and acidic residues" evidence="1">
    <location>
        <begin position="52"/>
        <end position="62"/>
    </location>
</feature>
<name>A0A6J4PT02_9ACTN</name>
<feature type="region of interest" description="Disordered" evidence="1">
    <location>
        <begin position="1"/>
        <end position="179"/>
    </location>
</feature>
<dbReference type="AlphaFoldDB" id="A0A6J4PT02"/>
<reference evidence="2" key="1">
    <citation type="submission" date="2020-02" db="EMBL/GenBank/DDBJ databases">
        <authorList>
            <person name="Meier V. D."/>
        </authorList>
    </citation>
    <scope>NUCLEOTIDE SEQUENCE</scope>
    <source>
        <strain evidence="2">AVDCRST_MAG03</strain>
    </source>
</reference>
<organism evidence="2">
    <name type="scientific">uncultured Rubrobacteraceae bacterium</name>
    <dbReference type="NCBI Taxonomy" id="349277"/>
    <lineage>
        <taxon>Bacteria</taxon>
        <taxon>Bacillati</taxon>
        <taxon>Actinomycetota</taxon>
        <taxon>Rubrobacteria</taxon>
        <taxon>Rubrobacterales</taxon>
        <taxon>Rubrobacteraceae</taxon>
        <taxon>environmental samples</taxon>
    </lineage>
</organism>
<protein>
    <submittedName>
        <fullName evidence="2">Transcriptional regulator, AraC family</fullName>
    </submittedName>
</protein>
<feature type="compositionally biased region" description="Low complexity" evidence="1">
    <location>
        <begin position="112"/>
        <end position="132"/>
    </location>
</feature>
<feature type="non-terminal residue" evidence="2">
    <location>
        <position position="1"/>
    </location>
</feature>
<feature type="compositionally biased region" description="Low complexity" evidence="1">
    <location>
        <begin position="16"/>
        <end position="28"/>
    </location>
</feature>